<dbReference type="EMBL" id="CAJJDN010000098">
    <property type="protein sequence ID" value="CAD8111402.1"/>
    <property type="molecule type" value="Genomic_DNA"/>
</dbReference>
<organism evidence="1 2">
    <name type="scientific">Paramecium sonneborni</name>
    <dbReference type="NCBI Taxonomy" id="65129"/>
    <lineage>
        <taxon>Eukaryota</taxon>
        <taxon>Sar</taxon>
        <taxon>Alveolata</taxon>
        <taxon>Ciliophora</taxon>
        <taxon>Intramacronucleata</taxon>
        <taxon>Oligohymenophorea</taxon>
        <taxon>Peniculida</taxon>
        <taxon>Parameciidae</taxon>
        <taxon>Paramecium</taxon>
    </lineage>
</organism>
<name>A0A8S1Q7C8_9CILI</name>
<protein>
    <submittedName>
        <fullName evidence="1">Uncharacterized protein</fullName>
    </submittedName>
</protein>
<dbReference type="AlphaFoldDB" id="A0A8S1Q7C8"/>
<gene>
    <name evidence="1" type="ORF">PSON_ATCC_30995.1.T0980048</name>
</gene>
<evidence type="ECO:0000313" key="1">
    <source>
        <dbReference type="EMBL" id="CAD8111402.1"/>
    </source>
</evidence>
<comment type="caution">
    <text evidence="1">The sequence shown here is derived from an EMBL/GenBank/DDBJ whole genome shotgun (WGS) entry which is preliminary data.</text>
</comment>
<sequence length="102" mass="12241">MFLIIYLICKQFQYQILLYSLNQIQDFYGYYHKNQNHLPLNNYTQQYLHNSLQILSLLHTFLHNFFTCSLIVGSLYLKMDSTTGVHNFAELPIVIKMRRYPS</sequence>
<accession>A0A8S1Q7C8</accession>
<keyword evidence="2" id="KW-1185">Reference proteome</keyword>
<dbReference type="Proteomes" id="UP000692954">
    <property type="component" value="Unassembled WGS sequence"/>
</dbReference>
<evidence type="ECO:0000313" key="2">
    <source>
        <dbReference type="Proteomes" id="UP000692954"/>
    </source>
</evidence>
<reference evidence="1" key="1">
    <citation type="submission" date="2021-01" db="EMBL/GenBank/DDBJ databases">
        <authorList>
            <consortium name="Genoscope - CEA"/>
            <person name="William W."/>
        </authorList>
    </citation>
    <scope>NUCLEOTIDE SEQUENCE</scope>
</reference>
<proteinExistence type="predicted"/>